<dbReference type="AlphaFoldDB" id="A0A4Y2T661"/>
<comment type="caution">
    <text evidence="1">The sequence shown here is derived from an EMBL/GenBank/DDBJ whole genome shotgun (WGS) entry which is preliminary data.</text>
</comment>
<evidence type="ECO:0000313" key="2">
    <source>
        <dbReference type="Proteomes" id="UP000499080"/>
    </source>
</evidence>
<sequence length="104" mass="11779">MWRPRTFAFSTSHFAMRLQVEFYSSMQDAKNVQLCARTIHPSIYGSALFIQTKTQTERENASSVKPPHIGDVQASVVVQMIAVLPEQIWSLSTDFLHLKLHAAC</sequence>
<gene>
    <name evidence="1" type="ORF">AVEN_9907_1</name>
</gene>
<evidence type="ECO:0000313" key="1">
    <source>
        <dbReference type="EMBL" id="GBN94986.1"/>
    </source>
</evidence>
<keyword evidence="2" id="KW-1185">Reference proteome</keyword>
<organism evidence="1 2">
    <name type="scientific">Araneus ventricosus</name>
    <name type="common">Orbweaver spider</name>
    <name type="synonym">Epeira ventricosa</name>
    <dbReference type="NCBI Taxonomy" id="182803"/>
    <lineage>
        <taxon>Eukaryota</taxon>
        <taxon>Metazoa</taxon>
        <taxon>Ecdysozoa</taxon>
        <taxon>Arthropoda</taxon>
        <taxon>Chelicerata</taxon>
        <taxon>Arachnida</taxon>
        <taxon>Araneae</taxon>
        <taxon>Araneomorphae</taxon>
        <taxon>Entelegynae</taxon>
        <taxon>Araneoidea</taxon>
        <taxon>Araneidae</taxon>
        <taxon>Araneus</taxon>
    </lineage>
</organism>
<accession>A0A4Y2T661</accession>
<proteinExistence type="predicted"/>
<reference evidence="1 2" key="1">
    <citation type="journal article" date="2019" name="Sci. Rep.">
        <title>Orb-weaving spider Araneus ventricosus genome elucidates the spidroin gene catalogue.</title>
        <authorList>
            <person name="Kono N."/>
            <person name="Nakamura H."/>
            <person name="Ohtoshi R."/>
            <person name="Moran D.A.P."/>
            <person name="Shinohara A."/>
            <person name="Yoshida Y."/>
            <person name="Fujiwara M."/>
            <person name="Mori M."/>
            <person name="Tomita M."/>
            <person name="Arakawa K."/>
        </authorList>
    </citation>
    <scope>NUCLEOTIDE SEQUENCE [LARGE SCALE GENOMIC DNA]</scope>
</reference>
<dbReference type="EMBL" id="BGPR01025791">
    <property type="protein sequence ID" value="GBN94986.1"/>
    <property type="molecule type" value="Genomic_DNA"/>
</dbReference>
<name>A0A4Y2T661_ARAVE</name>
<protein>
    <submittedName>
        <fullName evidence="1">Uncharacterized protein</fullName>
    </submittedName>
</protein>
<dbReference type="Proteomes" id="UP000499080">
    <property type="component" value="Unassembled WGS sequence"/>
</dbReference>